<evidence type="ECO:0000313" key="2">
    <source>
        <dbReference type="EMBL" id="ORY95021.1"/>
    </source>
</evidence>
<proteinExistence type="predicted"/>
<dbReference type="OMA" id="TEWDEAE"/>
<keyword evidence="3" id="KW-1185">Reference proteome</keyword>
<organism evidence="2 3">
    <name type="scientific">Syncephalastrum racemosum</name>
    <name type="common">Filamentous fungus</name>
    <dbReference type="NCBI Taxonomy" id="13706"/>
    <lineage>
        <taxon>Eukaryota</taxon>
        <taxon>Fungi</taxon>
        <taxon>Fungi incertae sedis</taxon>
        <taxon>Mucoromycota</taxon>
        <taxon>Mucoromycotina</taxon>
        <taxon>Mucoromycetes</taxon>
        <taxon>Mucorales</taxon>
        <taxon>Syncephalastraceae</taxon>
        <taxon>Syncephalastrum</taxon>
    </lineage>
</organism>
<feature type="compositionally biased region" description="Low complexity" evidence="1">
    <location>
        <begin position="447"/>
        <end position="457"/>
    </location>
</feature>
<comment type="caution">
    <text evidence="2">The sequence shown here is derived from an EMBL/GenBank/DDBJ whole genome shotgun (WGS) entry which is preliminary data.</text>
</comment>
<reference evidence="2 3" key="1">
    <citation type="submission" date="2016-07" db="EMBL/GenBank/DDBJ databases">
        <title>Pervasive Adenine N6-methylation of Active Genes in Fungi.</title>
        <authorList>
            <consortium name="DOE Joint Genome Institute"/>
            <person name="Mondo S.J."/>
            <person name="Dannebaum R.O."/>
            <person name="Kuo R.C."/>
            <person name="Labutti K."/>
            <person name="Haridas S."/>
            <person name="Kuo A."/>
            <person name="Salamov A."/>
            <person name="Ahrendt S.R."/>
            <person name="Lipzen A."/>
            <person name="Sullivan W."/>
            <person name="Andreopoulos W.B."/>
            <person name="Clum A."/>
            <person name="Lindquist E."/>
            <person name="Daum C."/>
            <person name="Ramamoorthy G.K."/>
            <person name="Gryganskyi A."/>
            <person name="Culley D."/>
            <person name="Magnuson J.K."/>
            <person name="James T.Y."/>
            <person name="O'Malley M.A."/>
            <person name="Stajich J.E."/>
            <person name="Spatafora J.W."/>
            <person name="Visel A."/>
            <person name="Grigoriev I.V."/>
        </authorList>
    </citation>
    <scope>NUCLEOTIDE SEQUENCE [LARGE SCALE GENOMIC DNA]</scope>
    <source>
        <strain evidence="2 3">NRRL 2496</strain>
    </source>
</reference>
<accession>A0A1X2H8Y6</accession>
<feature type="compositionally biased region" description="Low complexity" evidence="1">
    <location>
        <begin position="1"/>
        <end position="13"/>
    </location>
</feature>
<dbReference type="Proteomes" id="UP000242180">
    <property type="component" value="Unassembled WGS sequence"/>
</dbReference>
<feature type="compositionally biased region" description="Polar residues" evidence="1">
    <location>
        <begin position="36"/>
        <end position="48"/>
    </location>
</feature>
<evidence type="ECO:0000313" key="3">
    <source>
        <dbReference type="Proteomes" id="UP000242180"/>
    </source>
</evidence>
<dbReference type="InParanoid" id="A0A1X2H8Y6"/>
<dbReference type="EMBL" id="MCGN01000007">
    <property type="protein sequence ID" value="ORY95021.1"/>
    <property type="molecule type" value="Genomic_DNA"/>
</dbReference>
<feature type="compositionally biased region" description="Low complexity" evidence="1">
    <location>
        <begin position="79"/>
        <end position="91"/>
    </location>
</feature>
<feature type="compositionally biased region" description="Low complexity" evidence="1">
    <location>
        <begin position="390"/>
        <end position="409"/>
    </location>
</feature>
<feature type="compositionally biased region" description="Basic and acidic residues" evidence="1">
    <location>
        <begin position="115"/>
        <end position="135"/>
    </location>
</feature>
<feature type="compositionally biased region" description="Low complexity" evidence="1">
    <location>
        <begin position="244"/>
        <end position="276"/>
    </location>
</feature>
<dbReference type="AlphaFoldDB" id="A0A1X2H8Y6"/>
<name>A0A1X2H8Y6_SYNRA</name>
<protein>
    <submittedName>
        <fullName evidence="2">Uncharacterized protein</fullName>
    </submittedName>
</protein>
<gene>
    <name evidence="2" type="ORF">BCR43DRAFT_495008</name>
</gene>
<feature type="region of interest" description="Disordered" evidence="1">
    <location>
        <begin position="1"/>
        <end position="476"/>
    </location>
</feature>
<evidence type="ECO:0000256" key="1">
    <source>
        <dbReference type="SAM" id="MobiDB-lite"/>
    </source>
</evidence>
<sequence length="476" mass="49622">MTTQETPTATPETKPVPPLPETTEHGEVSSGGASADAQTKNSSSNASKRLSLFLDKAKKQFSDKTHKADDKPAEEANVAAPADEGEASASAEESKAKKRFSTATWESIFARSKTPGKDKAEAKPAAEADAAHADAAEVPVQNDETPASPKDQAKEAAQNVLDQVKRSSTYKKYFGKKSTAEGAAASTAVEGEEAPATAAAIADTDEARATTPRDQAKDAAQNVLNQIKRNSTYKKYFGKKSAEEQQPAAAAADAENATAPTTEGTAAAAAPAAAEGASEEHAKETSASPKDQAKDAAQNVLNQIKRNSTYKKYFGKKSTEEQPAAETANAGEETSAAPVATEEHAKEPAASPRDQAKEAAENLIGAIKRNPTYKKYFGKKATAHGEEEATPATTTTTTEGETPAPERATSTPAPAVDEGKKHESTASRAANSPLGRRLTSIIRSFPTNKGNKTTAATEKTEAPVAQDVPATVQATA</sequence>
<feature type="compositionally biased region" description="Basic and acidic residues" evidence="1">
    <location>
        <begin position="55"/>
        <end position="74"/>
    </location>
</feature>